<name>A0A6G8JGG7_9PAST</name>
<dbReference type="AlphaFoldDB" id="A0A6G8JGG7"/>
<keyword evidence="6" id="KW-0106">Calcium</keyword>
<keyword evidence="4 8" id="KW-0732">Signal</keyword>
<gene>
    <name evidence="9" type="ORF">A4G16_01635</name>
</gene>
<evidence type="ECO:0000313" key="9">
    <source>
        <dbReference type="EMBL" id="QIM66166.1"/>
    </source>
</evidence>
<sequence>MMKRIFPFYLFSLLFLFSHILKANSQQCENLKSVPLYNTEIYKADWVEQSEKLPAYCLIQGEIEKRVGEGDKPYGIQFELRLPEKWNEKFLFQGAGGIGGVIFPAEGKLYPHGTTGLSALSRGYAVVSNDSGHPYRDLSFTEDWQARLNYAYASIGKVTEIAKQLITYFYQKSSRYNYFMGCSNGGREAMMAAIRYPQEFDGVIAGSPGFRVSRSVLAEVWDNRALLAASPQNSEGEKILAEALSQQDLDLVAKGVLQHCDKLDGLEDGLINAWEKCDFQPEMVVDKIGKEKVNLLKTLFDGAKNSRGELIYSSWPYDSGINSKGWRHWKLGDSKTAAPNSISFKMGLKSLTHYYLTPRQPEADPLNVDLDIVAEQVKAVGQIHDTDSLDFSDFQQHGGKMLIYQGVSDPIFSAVDLRNWYQALQQAVKNPQNFAKLFFVPAMNHCGRGATVNDFDMLTALENWVEKGKSPDHIEAKAGELYPNKAKRIPLCAYPKIAYYRRGDPHRLESFECR</sequence>
<evidence type="ECO:0000313" key="10">
    <source>
        <dbReference type="Proteomes" id="UP000501366"/>
    </source>
</evidence>
<evidence type="ECO:0000256" key="7">
    <source>
        <dbReference type="ARBA" id="ARBA00023157"/>
    </source>
</evidence>
<dbReference type="Pfam" id="PF07519">
    <property type="entry name" value="Tannase"/>
    <property type="match status" value="1"/>
</dbReference>
<protein>
    <submittedName>
        <fullName evidence="9">Feruloyl esterase</fullName>
    </submittedName>
</protein>
<reference evidence="9 10" key="1">
    <citation type="submission" date="2016-03" db="EMBL/GenBank/DDBJ databases">
        <authorList>
            <person name="Bojesen A.M."/>
            <person name="Planet P."/>
            <person name="Hansen M.J."/>
        </authorList>
    </citation>
    <scope>NUCLEOTIDE SEQUENCE [LARGE SCALE GENOMIC DNA]</scope>
    <source>
        <strain evidence="9 10">B 234/94</strain>
    </source>
</reference>
<evidence type="ECO:0000256" key="4">
    <source>
        <dbReference type="ARBA" id="ARBA00022729"/>
    </source>
</evidence>
<dbReference type="KEGG" id="mgra:A4G16_01635"/>
<dbReference type="RefSeq" id="WP_165888423.1">
    <property type="nucleotide sequence ID" value="NZ_CP015030.1"/>
</dbReference>
<evidence type="ECO:0000256" key="2">
    <source>
        <dbReference type="ARBA" id="ARBA00022487"/>
    </source>
</evidence>
<dbReference type="InterPro" id="IPR011118">
    <property type="entry name" value="Tannase/feruloyl_esterase"/>
</dbReference>
<proteinExistence type="inferred from homology"/>
<feature type="signal peptide" evidence="8">
    <location>
        <begin position="1"/>
        <end position="23"/>
    </location>
</feature>
<feature type="chain" id="PRO_5026074980" evidence="8">
    <location>
        <begin position="24"/>
        <end position="514"/>
    </location>
</feature>
<keyword evidence="7" id="KW-1015">Disulfide bond</keyword>
<dbReference type="GO" id="GO:0046872">
    <property type="term" value="F:metal ion binding"/>
    <property type="evidence" value="ECO:0007669"/>
    <property type="project" value="UniProtKB-KW"/>
</dbReference>
<evidence type="ECO:0000256" key="3">
    <source>
        <dbReference type="ARBA" id="ARBA00022723"/>
    </source>
</evidence>
<dbReference type="GO" id="GO:0052689">
    <property type="term" value="F:carboxylic ester hydrolase activity"/>
    <property type="evidence" value="ECO:0007669"/>
    <property type="project" value="UniProtKB-KW"/>
</dbReference>
<evidence type="ECO:0000256" key="6">
    <source>
        <dbReference type="ARBA" id="ARBA00022837"/>
    </source>
</evidence>
<dbReference type="InterPro" id="IPR029058">
    <property type="entry name" value="AB_hydrolase_fold"/>
</dbReference>
<dbReference type="EMBL" id="CP015030">
    <property type="protein sequence ID" value="QIM66166.1"/>
    <property type="molecule type" value="Genomic_DNA"/>
</dbReference>
<dbReference type="Proteomes" id="UP000501366">
    <property type="component" value="Chromosome"/>
</dbReference>
<keyword evidence="2" id="KW-0719">Serine esterase</keyword>
<evidence type="ECO:0000256" key="8">
    <source>
        <dbReference type="SAM" id="SignalP"/>
    </source>
</evidence>
<dbReference type="PANTHER" id="PTHR33938:SF15">
    <property type="entry name" value="FERULOYL ESTERASE B-RELATED"/>
    <property type="match status" value="1"/>
</dbReference>
<comment type="similarity">
    <text evidence="1">Belongs to the tannase family.</text>
</comment>
<evidence type="ECO:0000256" key="1">
    <source>
        <dbReference type="ARBA" id="ARBA00006249"/>
    </source>
</evidence>
<dbReference type="Gene3D" id="3.40.50.1820">
    <property type="entry name" value="alpha/beta hydrolase"/>
    <property type="match status" value="1"/>
</dbReference>
<dbReference type="SUPFAM" id="SSF53474">
    <property type="entry name" value="alpha/beta-Hydrolases"/>
    <property type="match status" value="1"/>
</dbReference>
<keyword evidence="3" id="KW-0479">Metal-binding</keyword>
<evidence type="ECO:0000256" key="5">
    <source>
        <dbReference type="ARBA" id="ARBA00022801"/>
    </source>
</evidence>
<organism evidence="9 10">
    <name type="scientific">Mannheimia granulomatis</name>
    <dbReference type="NCBI Taxonomy" id="85402"/>
    <lineage>
        <taxon>Bacteria</taxon>
        <taxon>Pseudomonadati</taxon>
        <taxon>Pseudomonadota</taxon>
        <taxon>Gammaproteobacteria</taxon>
        <taxon>Pasteurellales</taxon>
        <taxon>Pasteurellaceae</taxon>
        <taxon>Mannheimia</taxon>
    </lineage>
</organism>
<keyword evidence="5" id="KW-0378">Hydrolase</keyword>
<accession>A0A6G8JGG7</accession>
<dbReference type="PANTHER" id="PTHR33938">
    <property type="entry name" value="FERULOYL ESTERASE B-RELATED"/>
    <property type="match status" value="1"/>
</dbReference>